<feature type="domain" description="GH3 C-terminal" evidence="5">
    <location>
        <begin position="503"/>
        <end position="620"/>
    </location>
</feature>
<dbReference type="Pfam" id="PF03321">
    <property type="entry name" value="GH3"/>
    <property type="match status" value="1"/>
</dbReference>
<dbReference type="OrthoDB" id="10004661at2759"/>
<evidence type="ECO:0000313" key="6">
    <source>
        <dbReference type="EMBL" id="KAE9458162.1"/>
    </source>
</evidence>
<dbReference type="PANTHER" id="PTHR31901">
    <property type="entry name" value="GH3 DOMAIN-CONTAINING PROTEIN"/>
    <property type="match status" value="1"/>
</dbReference>
<accession>A0A6A4LLH5</accession>
<comment type="caution">
    <text evidence="6">The sequence shown here is derived from an EMBL/GenBank/DDBJ whole genome shotgun (WGS) entry which is preliminary data.</text>
</comment>
<proteinExistence type="inferred from homology"/>
<dbReference type="EMBL" id="QEFC01001430">
    <property type="protein sequence ID" value="KAE9458162.1"/>
    <property type="molecule type" value="Genomic_DNA"/>
</dbReference>
<dbReference type="InterPro" id="IPR004993">
    <property type="entry name" value="GH3"/>
</dbReference>
<dbReference type="InterPro" id="IPR055377">
    <property type="entry name" value="GH3_M"/>
</dbReference>
<keyword evidence="7" id="KW-1185">Reference proteome</keyword>
<dbReference type="Pfam" id="PF23571">
    <property type="entry name" value="GH3_M"/>
    <property type="match status" value="1"/>
</dbReference>
<comment type="similarity">
    <text evidence="1">Belongs to the IAA-amido conjugating enzyme family.</text>
</comment>
<protein>
    <recommendedName>
        <fullName evidence="8">Indole-3-acetic acid-amido synthetase GH3.6</fullName>
    </recommendedName>
</protein>
<evidence type="ECO:0000313" key="7">
    <source>
        <dbReference type="Proteomes" id="UP000428333"/>
    </source>
</evidence>
<keyword evidence="2" id="KW-0436">Ligase</keyword>
<evidence type="ECO:0008006" key="8">
    <source>
        <dbReference type="Google" id="ProtNLM"/>
    </source>
</evidence>
<evidence type="ECO:0000256" key="2">
    <source>
        <dbReference type="ARBA" id="ARBA00022598"/>
    </source>
</evidence>
<dbReference type="Proteomes" id="UP000428333">
    <property type="component" value="Linkage Group LG06"/>
</dbReference>
<gene>
    <name evidence="6" type="ORF">C3L33_09933</name>
</gene>
<dbReference type="GO" id="GO:0010279">
    <property type="term" value="F:indole-3-acetic acid amido synthetase activity"/>
    <property type="evidence" value="ECO:0007669"/>
    <property type="project" value="TreeGrafter"/>
</dbReference>
<feature type="region of interest" description="Disordered" evidence="3">
    <location>
        <begin position="9"/>
        <end position="29"/>
    </location>
</feature>
<sequence length="656" mass="73862">MGGGGWELFTGNRNPVGKRAAGTRRNTRGTSTHVAGCTLKFKGRVYRILPVYRLENGRRIPDVKGVYVFHVFLFIEDVTENADQVQKRVLSEILSCSAGVEYLNRHGLSGQTDRDSFKKLVPVIKYEDIQSDISRIANGDMSPILCSQPISEFLTSSGTSGGERKLMPTIEEELGRRSLLYSLLMPVMNQFVPGLDKGKGMYFLFIKSEAKTPGGLVARPVLTSYYKSNHFKERPYDPYTNYTSPNETILCQDSYQSMYSQMLCGLFQNKEVLRVGAVFASGFIRAIRFLEKHWPLLCNDIRTGTMNQQITDPSVREAVTRILKPDPKLADFLEGECGRESWQGIITRLWPNTKYVDVIVTGTMSQYIPTLDYYSNGLPLVCTMYASSECYFGVNLNPLCNPSEVSYTLIPTMAYFEFLPVHRNNGVTKSISMPKSLNEKEQQELVDLVDVKLGQEYELVVTTYAVGDVLRVAGFKNKAPQFNFICRKNVVLSIDSDKTDEVELQNAVKNAVNHLMPFDARLTEYTSYADTTSIPGHYVLFWEITVNGSTPVPPSVIEDCCLTIEESLNSVYRQGRVSDKSIGPLEIKIVEMGTFDKLMDYAISLGASINQYKTPRCVKFAPIVELLNSRVVSSYFSPKCPKWVPGRKEWIEQCTN</sequence>
<evidence type="ECO:0000256" key="1">
    <source>
        <dbReference type="ARBA" id="ARBA00008068"/>
    </source>
</evidence>
<dbReference type="AlphaFoldDB" id="A0A6A4LLH5"/>
<feature type="non-terminal residue" evidence="6">
    <location>
        <position position="1"/>
    </location>
</feature>
<feature type="domain" description="GH3 middle" evidence="4">
    <location>
        <begin position="407"/>
        <end position="487"/>
    </location>
</feature>
<evidence type="ECO:0000259" key="5">
    <source>
        <dbReference type="Pfam" id="PF23572"/>
    </source>
</evidence>
<reference evidence="6 7" key="1">
    <citation type="journal article" date="2019" name="Genome Biol. Evol.">
        <title>The Rhododendron genome and chromosomal organization provide insight into shared whole-genome duplications across the heath family (Ericaceae).</title>
        <authorList>
            <person name="Soza V.L."/>
            <person name="Lindsley D."/>
            <person name="Waalkes A."/>
            <person name="Ramage E."/>
            <person name="Patwardhan R.P."/>
            <person name="Burton J.N."/>
            <person name="Adey A."/>
            <person name="Kumar A."/>
            <person name="Qiu R."/>
            <person name="Shendure J."/>
            <person name="Hall B."/>
        </authorList>
    </citation>
    <scope>NUCLEOTIDE SEQUENCE [LARGE SCALE GENOMIC DNA]</scope>
    <source>
        <strain evidence="6">RSF 1966-606</strain>
    </source>
</reference>
<organism evidence="6 7">
    <name type="scientific">Rhododendron williamsianum</name>
    <dbReference type="NCBI Taxonomy" id="262921"/>
    <lineage>
        <taxon>Eukaryota</taxon>
        <taxon>Viridiplantae</taxon>
        <taxon>Streptophyta</taxon>
        <taxon>Embryophyta</taxon>
        <taxon>Tracheophyta</taxon>
        <taxon>Spermatophyta</taxon>
        <taxon>Magnoliopsida</taxon>
        <taxon>eudicotyledons</taxon>
        <taxon>Gunneridae</taxon>
        <taxon>Pentapetalae</taxon>
        <taxon>asterids</taxon>
        <taxon>Ericales</taxon>
        <taxon>Ericaceae</taxon>
        <taxon>Ericoideae</taxon>
        <taxon>Rhodoreae</taxon>
        <taxon>Rhododendron</taxon>
    </lineage>
</organism>
<dbReference type="Pfam" id="PF23572">
    <property type="entry name" value="GH3_C"/>
    <property type="match status" value="1"/>
</dbReference>
<name>A0A6A4LLH5_9ERIC</name>
<dbReference type="GO" id="GO:0005737">
    <property type="term" value="C:cytoplasm"/>
    <property type="evidence" value="ECO:0007669"/>
    <property type="project" value="TreeGrafter"/>
</dbReference>
<evidence type="ECO:0000259" key="4">
    <source>
        <dbReference type="Pfam" id="PF23571"/>
    </source>
</evidence>
<dbReference type="InterPro" id="IPR055378">
    <property type="entry name" value="GH3_C"/>
</dbReference>
<dbReference type="PANTHER" id="PTHR31901:SF9">
    <property type="entry name" value="GH3 DOMAIN-CONTAINING PROTEIN"/>
    <property type="match status" value="1"/>
</dbReference>
<evidence type="ECO:0000256" key="3">
    <source>
        <dbReference type="SAM" id="MobiDB-lite"/>
    </source>
</evidence>